<comment type="caution">
    <text evidence="3">The sequence shown here is derived from an EMBL/GenBank/DDBJ whole genome shotgun (WGS) entry which is preliminary data.</text>
</comment>
<dbReference type="Proteomes" id="UP001454036">
    <property type="component" value="Unassembled WGS sequence"/>
</dbReference>
<evidence type="ECO:0000313" key="4">
    <source>
        <dbReference type="Proteomes" id="UP001454036"/>
    </source>
</evidence>
<dbReference type="PANTHER" id="PTHR47697:SF1">
    <property type="entry name" value="OS03G0340700 PROTEIN"/>
    <property type="match status" value="1"/>
</dbReference>
<proteinExistence type="predicted"/>
<accession>A0AAV3QX27</accession>
<dbReference type="Gene3D" id="1.25.40.10">
    <property type="entry name" value="Tetratricopeptide repeat domain"/>
    <property type="match status" value="1"/>
</dbReference>
<feature type="region of interest" description="Disordered" evidence="2">
    <location>
        <begin position="331"/>
        <end position="373"/>
    </location>
</feature>
<dbReference type="SUPFAM" id="SSF48452">
    <property type="entry name" value="TPR-like"/>
    <property type="match status" value="1"/>
</dbReference>
<gene>
    <name evidence="3" type="ORF">LIER_22984</name>
</gene>
<feature type="compositionally biased region" description="Polar residues" evidence="2">
    <location>
        <begin position="248"/>
        <end position="258"/>
    </location>
</feature>
<dbReference type="PROSITE" id="PS50005">
    <property type="entry name" value="TPR"/>
    <property type="match status" value="1"/>
</dbReference>
<feature type="compositionally biased region" description="Polar residues" evidence="2">
    <location>
        <begin position="268"/>
        <end position="290"/>
    </location>
</feature>
<feature type="region of interest" description="Disordered" evidence="2">
    <location>
        <begin position="1"/>
        <end position="63"/>
    </location>
</feature>
<evidence type="ECO:0000256" key="2">
    <source>
        <dbReference type="SAM" id="MobiDB-lite"/>
    </source>
</evidence>
<dbReference type="SMART" id="SM00028">
    <property type="entry name" value="TPR"/>
    <property type="match status" value="2"/>
</dbReference>
<organism evidence="3 4">
    <name type="scientific">Lithospermum erythrorhizon</name>
    <name type="common">Purple gromwell</name>
    <name type="synonym">Lithospermum officinale var. erythrorhizon</name>
    <dbReference type="NCBI Taxonomy" id="34254"/>
    <lineage>
        <taxon>Eukaryota</taxon>
        <taxon>Viridiplantae</taxon>
        <taxon>Streptophyta</taxon>
        <taxon>Embryophyta</taxon>
        <taxon>Tracheophyta</taxon>
        <taxon>Spermatophyta</taxon>
        <taxon>Magnoliopsida</taxon>
        <taxon>eudicotyledons</taxon>
        <taxon>Gunneridae</taxon>
        <taxon>Pentapetalae</taxon>
        <taxon>asterids</taxon>
        <taxon>lamiids</taxon>
        <taxon>Boraginales</taxon>
        <taxon>Boraginaceae</taxon>
        <taxon>Boraginoideae</taxon>
        <taxon>Lithospermeae</taxon>
        <taxon>Lithospermum</taxon>
    </lineage>
</organism>
<name>A0AAV3QX27_LITER</name>
<feature type="compositionally biased region" description="Low complexity" evidence="2">
    <location>
        <begin position="1"/>
        <end position="17"/>
    </location>
</feature>
<dbReference type="InterPro" id="IPR019734">
    <property type="entry name" value="TPR_rpt"/>
</dbReference>
<protein>
    <submittedName>
        <fullName evidence="3">Uncharacterized protein</fullName>
    </submittedName>
</protein>
<evidence type="ECO:0000313" key="3">
    <source>
        <dbReference type="EMBL" id="GAA0168218.1"/>
    </source>
</evidence>
<feature type="compositionally biased region" description="Low complexity" evidence="2">
    <location>
        <begin position="38"/>
        <end position="51"/>
    </location>
</feature>
<dbReference type="AlphaFoldDB" id="A0AAV3QX27"/>
<dbReference type="EMBL" id="BAABME010006386">
    <property type="protein sequence ID" value="GAA0168218.1"/>
    <property type="molecule type" value="Genomic_DNA"/>
</dbReference>
<keyword evidence="1" id="KW-0802">TPR repeat</keyword>
<evidence type="ECO:0000256" key="1">
    <source>
        <dbReference type="PROSITE-ProRule" id="PRU00339"/>
    </source>
</evidence>
<dbReference type="Pfam" id="PF13181">
    <property type="entry name" value="TPR_8"/>
    <property type="match status" value="1"/>
</dbReference>
<dbReference type="InterPro" id="IPR011990">
    <property type="entry name" value="TPR-like_helical_dom_sf"/>
</dbReference>
<keyword evidence="4" id="KW-1185">Reference proteome</keyword>
<feature type="repeat" description="TPR" evidence="1">
    <location>
        <begin position="450"/>
        <end position="483"/>
    </location>
</feature>
<sequence length="500" mass="50834">MNSNYGKSNSSSGSLGSFDFDLGLNSGRSRPLNDQKGNSNTTSYMYTSSQSRVNTSSGGPNRLAWTHQAAAPAAQMGWGASLAGPTSMVGDIFGKSWGSTGGVKAAPPPVAAASSIGMAKKDPNLFGDLVNSALGQNKGGIGGGGGNAPLKNANPAGNKNVFSVGGMADSLPKSGASGGSWGSNDSFGSFTSGYSGNQGSGSSNVNLSGGTLKDPKLGSGIGMKTNQDPFGNLVNMSAKPSGGMNIGSKANNNSSATNDPFGAFQDAGKTSGSAFPSSATSNNSAMGSSTSGAYSKMDDFGAFNTSSQTPVQPGSNDFDALFASSTASAGGTAKASEGLDTQQFEGGDDWGFHGSDDTSGTTELEGLPPPPAGVSGSMAKTKGMDNYKGGQFADAIKWLSWAVILLEKAGDDAGTTDVLSNRASCYKEVGEYKKAVADCSKILEQNGDNVDVLVQRALLYESMEKYKLGAEDLRKVMNLDPSNRVARSTIHRLTKMAAAC</sequence>
<dbReference type="PANTHER" id="PTHR47697">
    <property type="entry name" value="OS03G0340700 PROTEIN"/>
    <property type="match status" value="1"/>
</dbReference>
<reference evidence="3 4" key="1">
    <citation type="submission" date="2024-01" db="EMBL/GenBank/DDBJ databases">
        <title>The complete chloroplast genome sequence of Lithospermum erythrorhizon: insights into the phylogenetic relationship among Boraginaceae species and the maternal lineages of purple gromwells.</title>
        <authorList>
            <person name="Okada T."/>
            <person name="Watanabe K."/>
        </authorList>
    </citation>
    <scope>NUCLEOTIDE SEQUENCE [LARGE SCALE GENOMIC DNA]</scope>
</reference>
<feature type="region of interest" description="Disordered" evidence="2">
    <location>
        <begin position="241"/>
        <end position="290"/>
    </location>
</feature>